<name>A0A1F7XYJ3_9BACT</name>
<dbReference type="PIRSF" id="PIRSF005902">
    <property type="entry name" value="DNase_TatD"/>
    <property type="match status" value="1"/>
</dbReference>
<feature type="binding site" evidence="3">
    <location>
        <position position="156"/>
    </location>
    <ligand>
        <name>a divalent metal cation</name>
        <dbReference type="ChEBI" id="CHEBI:60240"/>
        <label>2</label>
    </ligand>
</feature>
<comment type="caution">
    <text evidence="4">The sequence shown here is derived from an EMBL/GenBank/DDBJ whole genome shotgun (WGS) entry which is preliminary data.</text>
</comment>
<dbReference type="AlphaFoldDB" id="A0A1F7XYJ3"/>
<feature type="binding site" evidence="3">
    <location>
        <position position="129"/>
    </location>
    <ligand>
        <name>a divalent metal cation</name>
        <dbReference type="ChEBI" id="CHEBI:60240"/>
        <label>2</label>
    </ligand>
</feature>
<dbReference type="GO" id="GO:0005829">
    <property type="term" value="C:cytosol"/>
    <property type="evidence" value="ECO:0007669"/>
    <property type="project" value="TreeGrafter"/>
</dbReference>
<dbReference type="FunFam" id="3.20.20.140:FF:000005">
    <property type="entry name" value="TatD family hydrolase"/>
    <property type="match status" value="1"/>
</dbReference>
<dbReference type="InterPro" id="IPR001130">
    <property type="entry name" value="TatD-like"/>
</dbReference>
<evidence type="ECO:0000256" key="2">
    <source>
        <dbReference type="ARBA" id="ARBA00022801"/>
    </source>
</evidence>
<reference evidence="4 5" key="1">
    <citation type="journal article" date="2016" name="Nat. Commun.">
        <title>Thousands of microbial genomes shed light on interconnected biogeochemical processes in an aquifer system.</title>
        <authorList>
            <person name="Anantharaman K."/>
            <person name="Brown C.T."/>
            <person name="Hug L.A."/>
            <person name="Sharon I."/>
            <person name="Castelle C.J."/>
            <person name="Probst A.J."/>
            <person name="Thomas B.C."/>
            <person name="Singh A."/>
            <person name="Wilkins M.J."/>
            <person name="Karaoz U."/>
            <person name="Brodie E.L."/>
            <person name="Williams K.H."/>
            <person name="Hubbard S.S."/>
            <person name="Banfield J.F."/>
        </authorList>
    </citation>
    <scope>NUCLEOTIDE SEQUENCE [LARGE SCALE GENOMIC DNA]</scope>
</reference>
<organism evidence="4 5">
    <name type="scientific">Candidatus Woesebacteria bacterium RIFCSPHIGHO2_01_FULL_38_9b</name>
    <dbReference type="NCBI Taxonomy" id="1802493"/>
    <lineage>
        <taxon>Bacteria</taxon>
        <taxon>Candidatus Woeseibacteriota</taxon>
    </lineage>
</organism>
<sequence>MFDSHCHLNFQAFSDTYEAVIKSANNEGIDYILIPGTDVENSEKAIELAEGHKGIFAAVGMHPTKDFEKTDLNSLVVKLEELCTSHKVVAIGEIGLDYYRYKSGSEVQKKYFLSQLELGLRLEKAIIIHNRHAGEDILKLLYKNWVPGMAGRCVFHCCESDFDLLEFAKDKNIFIGVDGDVTYDTQKQLFIKRVPLSLLLVETDSPYILPEPVRSQKERKANEPKNLIYILKKISEIKNIQTNELIKITKDNAVKLFAV</sequence>
<dbReference type="Pfam" id="PF01026">
    <property type="entry name" value="TatD_DNase"/>
    <property type="match status" value="1"/>
</dbReference>
<dbReference type="PROSITE" id="PS01137">
    <property type="entry name" value="TATD_1"/>
    <property type="match status" value="1"/>
</dbReference>
<dbReference type="GO" id="GO:0004536">
    <property type="term" value="F:DNA nuclease activity"/>
    <property type="evidence" value="ECO:0007669"/>
    <property type="project" value="InterPro"/>
</dbReference>
<feature type="binding site" evidence="3">
    <location>
        <position position="5"/>
    </location>
    <ligand>
        <name>a divalent metal cation</name>
        <dbReference type="ChEBI" id="CHEBI:60240"/>
        <label>1</label>
    </ligand>
</feature>
<gene>
    <name evidence="4" type="ORF">A2863_01960</name>
</gene>
<dbReference type="NCBIfam" id="TIGR00010">
    <property type="entry name" value="YchF/TatD family DNA exonuclease"/>
    <property type="match status" value="1"/>
</dbReference>
<keyword evidence="1 3" id="KW-0479">Metal-binding</keyword>
<dbReference type="Proteomes" id="UP000178750">
    <property type="component" value="Unassembled WGS sequence"/>
</dbReference>
<proteinExistence type="predicted"/>
<evidence type="ECO:0008006" key="6">
    <source>
        <dbReference type="Google" id="ProtNLM"/>
    </source>
</evidence>
<accession>A0A1F7XYJ3</accession>
<feature type="binding site" evidence="3">
    <location>
        <position position="93"/>
    </location>
    <ligand>
        <name>a divalent metal cation</name>
        <dbReference type="ChEBI" id="CHEBI:60240"/>
        <label>1</label>
    </ligand>
</feature>
<feature type="binding site" evidence="3">
    <location>
        <position position="7"/>
    </location>
    <ligand>
        <name>a divalent metal cation</name>
        <dbReference type="ChEBI" id="CHEBI:60240"/>
        <label>1</label>
    </ligand>
</feature>
<protein>
    <recommendedName>
        <fullName evidence="6">Hydrolase TatD</fullName>
    </recommendedName>
</protein>
<dbReference type="Gene3D" id="3.20.20.140">
    <property type="entry name" value="Metal-dependent hydrolases"/>
    <property type="match status" value="1"/>
</dbReference>
<keyword evidence="2" id="KW-0378">Hydrolase</keyword>
<feature type="binding site" evidence="3">
    <location>
        <position position="204"/>
    </location>
    <ligand>
        <name>a divalent metal cation</name>
        <dbReference type="ChEBI" id="CHEBI:60240"/>
        <label>1</label>
    </ligand>
</feature>
<dbReference type="PANTHER" id="PTHR46124:SF2">
    <property type="entry name" value="D-AMINOACYL-TRNA DEACYLASE"/>
    <property type="match status" value="1"/>
</dbReference>
<evidence type="ECO:0000256" key="1">
    <source>
        <dbReference type="ARBA" id="ARBA00022723"/>
    </source>
</evidence>
<dbReference type="GO" id="GO:0046872">
    <property type="term" value="F:metal ion binding"/>
    <property type="evidence" value="ECO:0007669"/>
    <property type="project" value="UniProtKB-KW"/>
</dbReference>
<dbReference type="InterPro" id="IPR032466">
    <property type="entry name" value="Metal_Hydrolase"/>
</dbReference>
<dbReference type="InterPro" id="IPR018228">
    <property type="entry name" value="DNase_TatD-rel_CS"/>
</dbReference>
<dbReference type="EMBL" id="MGGF01000073">
    <property type="protein sequence ID" value="OGM20066.1"/>
    <property type="molecule type" value="Genomic_DNA"/>
</dbReference>
<dbReference type="GO" id="GO:0016788">
    <property type="term" value="F:hydrolase activity, acting on ester bonds"/>
    <property type="evidence" value="ECO:0007669"/>
    <property type="project" value="InterPro"/>
</dbReference>
<evidence type="ECO:0000313" key="5">
    <source>
        <dbReference type="Proteomes" id="UP000178750"/>
    </source>
</evidence>
<evidence type="ECO:0000256" key="3">
    <source>
        <dbReference type="PIRSR" id="PIRSR005902-1"/>
    </source>
</evidence>
<evidence type="ECO:0000313" key="4">
    <source>
        <dbReference type="EMBL" id="OGM20066.1"/>
    </source>
</evidence>
<dbReference type="SUPFAM" id="SSF51556">
    <property type="entry name" value="Metallo-dependent hydrolases"/>
    <property type="match status" value="1"/>
</dbReference>
<dbReference type="CDD" id="cd01310">
    <property type="entry name" value="TatD_DNAse"/>
    <property type="match status" value="1"/>
</dbReference>
<dbReference type="PANTHER" id="PTHR46124">
    <property type="entry name" value="D-AMINOACYL-TRNA DEACYLASE"/>
    <property type="match status" value="1"/>
</dbReference>
<dbReference type="InterPro" id="IPR015991">
    <property type="entry name" value="TatD/YcfH-like"/>
</dbReference>